<evidence type="ECO:0000256" key="1">
    <source>
        <dbReference type="SAM" id="Phobius"/>
    </source>
</evidence>
<feature type="transmembrane region" description="Helical" evidence="1">
    <location>
        <begin position="12"/>
        <end position="35"/>
    </location>
</feature>
<accession>A0A2I3CSH6</accession>
<protein>
    <submittedName>
        <fullName evidence="2">Uncharacterized protein</fullName>
    </submittedName>
</protein>
<evidence type="ECO:0000313" key="3">
    <source>
        <dbReference type="Proteomes" id="UP000016714"/>
    </source>
</evidence>
<dbReference type="KEGG" id="vag:N646_4659"/>
<keyword evidence="1" id="KW-0472">Membrane</keyword>
<keyword evidence="1" id="KW-0812">Transmembrane</keyword>
<evidence type="ECO:0000313" key="2">
    <source>
        <dbReference type="EMBL" id="AGV20468.1"/>
    </source>
</evidence>
<keyword evidence="1" id="KW-1133">Transmembrane helix</keyword>
<gene>
    <name evidence="2" type="ORF">N646_4659</name>
</gene>
<dbReference type="AlphaFoldDB" id="A0A2I3CSH6"/>
<dbReference type="EMBL" id="CP006719">
    <property type="protein sequence ID" value="AGV20468.1"/>
    <property type="molecule type" value="Genomic_DNA"/>
</dbReference>
<reference evidence="2 3" key="1">
    <citation type="journal article" date="2015" name="Genome Announc.">
        <title>Complete genome sequence of Vibrio alginolyticus ATCC 17749.</title>
        <authorList>
            <person name="Liu X.F."/>
            <person name="Cao Y."/>
            <person name="Zhang H.L."/>
            <person name="Chen Y.J."/>
            <person name="Hu C.J."/>
        </authorList>
    </citation>
    <scope>NUCLEOTIDE SEQUENCE [LARGE SCALE GENOMIC DNA]</scope>
    <source>
        <strain evidence="3">ATCC 17749 / DSM 2171 / NBRC 15630 / NCIMB 1903 / NCTC 12160 / XII-53</strain>
    </source>
</reference>
<proteinExistence type="predicted"/>
<sequence>MQPKTKRLTLGKVLASGSVGLFIVVLTFPISAFSISEINSNHLTVRKN</sequence>
<dbReference type="Proteomes" id="UP000016714">
    <property type="component" value="Chromosome 2"/>
</dbReference>
<organism evidence="2 3">
    <name type="scientific">Vibrio alginolyticus (strain ATCC 17749 / DSM 2171 / NBRC 15630 / NCIMB 1903 / NCTC 12160 / XII-53)</name>
    <dbReference type="NCBI Taxonomy" id="1219076"/>
    <lineage>
        <taxon>Bacteria</taxon>
        <taxon>Pseudomonadati</taxon>
        <taxon>Pseudomonadota</taxon>
        <taxon>Gammaproteobacteria</taxon>
        <taxon>Vibrionales</taxon>
        <taxon>Vibrionaceae</taxon>
        <taxon>Vibrio</taxon>
    </lineage>
</organism>
<name>A0A2I3CSH6_VIBAX</name>
<dbReference type="HOGENOM" id="CLU_3159110_0_0_6"/>